<dbReference type="PANTHER" id="PTHR36223">
    <property type="entry name" value="BETA-LACTAMASE-TYPE TRANSPEPTIDASE FOLD DOMAIN CONTAINING PROTEIN"/>
    <property type="match status" value="1"/>
</dbReference>
<proteinExistence type="predicted"/>
<dbReference type="InParanoid" id="A0A132BAG9"/>
<feature type="region of interest" description="Disordered" evidence="1">
    <location>
        <begin position="66"/>
        <end position="94"/>
    </location>
</feature>
<name>A0A132BAG9_MOLSC</name>
<sequence>MKIKTFLNLPLTLHPLNFIKLGRNNIYREVLYRSHLLRLSPLPHNFQFDLHHPGLSVSILINNRPLTEYPEPDPSSSRTSSPSQSTNPITTSTTYIASTPNTPFAIRYSLAPPFSALTNTAPLLGVNVFVDGTLVVRETVRKADGERERDRERRFVIRGVKGVDGRGKQVLRSLRFVGRRTCELFLLLFGGRGKGREREANMKLIADENVPAEGDQRLLANAGRIDVEFWRLGEGVVRDWYARSEVLEVGMGARAVHEKALKGEPVYHCVDFVEEKVVERPVVRRRVGKLDQAPIACFTFKYRSEQALKELMIIERTPEPELELELGVSTLNLDGLTPEQRSMAKAYVDGLKSSRIGAGIKREHVEESEEEEGPLKKQKRARKGKEKMVVIDLCDD</sequence>
<gene>
    <name evidence="3" type="ORF">LY89DRAFT_724406</name>
</gene>
<accession>A0A132BAG9</accession>
<evidence type="ECO:0000313" key="3">
    <source>
        <dbReference type="EMBL" id="KUJ09410.1"/>
    </source>
</evidence>
<dbReference type="Proteomes" id="UP000070700">
    <property type="component" value="Unassembled WGS sequence"/>
</dbReference>
<dbReference type="GeneID" id="28828620"/>
<evidence type="ECO:0000256" key="1">
    <source>
        <dbReference type="SAM" id="MobiDB-lite"/>
    </source>
</evidence>
<keyword evidence="4" id="KW-1185">Reference proteome</keyword>
<dbReference type="RefSeq" id="XP_018063765.1">
    <property type="nucleotide sequence ID" value="XM_018218894.1"/>
</dbReference>
<dbReference type="PANTHER" id="PTHR36223:SF1">
    <property type="entry name" value="TRANSCRIPTION ELONGATION FACTOR EAF N-TERMINAL DOMAIN-CONTAINING PROTEIN"/>
    <property type="match status" value="1"/>
</dbReference>
<dbReference type="OrthoDB" id="3560230at2759"/>
<feature type="domain" description="DUF7918" evidence="2">
    <location>
        <begin position="54"/>
        <end position="176"/>
    </location>
</feature>
<feature type="compositionally biased region" description="Basic residues" evidence="1">
    <location>
        <begin position="376"/>
        <end position="385"/>
    </location>
</feature>
<evidence type="ECO:0000313" key="4">
    <source>
        <dbReference type="Proteomes" id="UP000070700"/>
    </source>
</evidence>
<feature type="domain" description="DUF7918" evidence="2">
    <location>
        <begin position="207"/>
        <end position="317"/>
    </location>
</feature>
<evidence type="ECO:0000259" key="2">
    <source>
        <dbReference type="Pfam" id="PF25534"/>
    </source>
</evidence>
<protein>
    <recommendedName>
        <fullName evidence="2">DUF7918 domain-containing protein</fullName>
    </recommendedName>
</protein>
<feature type="region of interest" description="Disordered" evidence="1">
    <location>
        <begin position="359"/>
        <end position="385"/>
    </location>
</feature>
<dbReference type="InterPro" id="IPR057678">
    <property type="entry name" value="DUF7918"/>
</dbReference>
<dbReference type="KEGG" id="psco:LY89DRAFT_724406"/>
<organism evidence="3 4">
    <name type="scientific">Mollisia scopiformis</name>
    <name type="common">Conifer needle endophyte fungus</name>
    <name type="synonym">Phialocephala scopiformis</name>
    <dbReference type="NCBI Taxonomy" id="149040"/>
    <lineage>
        <taxon>Eukaryota</taxon>
        <taxon>Fungi</taxon>
        <taxon>Dikarya</taxon>
        <taxon>Ascomycota</taxon>
        <taxon>Pezizomycotina</taxon>
        <taxon>Leotiomycetes</taxon>
        <taxon>Helotiales</taxon>
        <taxon>Mollisiaceae</taxon>
        <taxon>Mollisia</taxon>
    </lineage>
</organism>
<dbReference type="AlphaFoldDB" id="A0A132BAG9"/>
<reference evidence="3 4" key="1">
    <citation type="submission" date="2015-10" db="EMBL/GenBank/DDBJ databases">
        <title>Full genome of DAOMC 229536 Phialocephala scopiformis, a fungal endophyte of spruce producing the potent anti-insectan compound rugulosin.</title>
        <authorList>
            <consortium name="DOE Joint Genome Institute"/>
            <person name="Walker A.K."/>
            <person name="Frasz S.L."/>
            <person name="Seifert K.A."/>
            <person name="Miller J.D."/>
            <person name="Mondo S.J."/>
            <person name="Labutti K."/>
            <person name="Lipzen A."/>
            <person name="Dockter R."/>
            <person name="Kennedy M."/>
            <person name="Grigoriev I.V."/>
            <person name="Spatafora J.W."/>
        </authorList>
    </citation>
    <scope>NUCLEOTIDE SEQUENCE [LARGE SCALE GENOMIC DNA]</scope>
    <source>
        <strain evidence="3 4">CBS 120377</strain>
    </source>
</reference>
<feature type="compositionally biased region" description="Low complexity" evidence="1">
    <location>
        <begin position="74"/>
        <end position="88"/>
    </location>
</feature>
<dbReference type="Pfam" id="PF25534">
    <property type="entry name" value="DUF7918"/>
    <property type="match status" value="2"/>
</dbReference>
<dbReference type="EMBL" id="KQ947432">
    <property type="protein sequence ID" value="KUJ09410.1"/>
    <property type="molecule type" value="Genomic_DNA"/>
</dbReference>